<evidence type="ECO:0000313" key="5">
    <source>
        <dbReference type="EMBL" id="TKR89255.1"/>
    </source>
</evidence>
<comment type="subcellular location">
    <subcellularLocation>
        <location evidence="1">Secreted</location>
    </subcellularLocation>
</comment>
<dbReference type="PANTHER" id="PTHR21700:SF30">
    <property type="entry name" value="TRANSTHYRETIN-LIKE FAMILY PROTEIN"/>
    <property type="match status" value="1"/>
</dbReference>
<gene>
    <name evidence="5" type="ORF">L596_013390</name>
</gene>
<name>A0A4V6A527_STECR</name>
<reference evidence="5 6" key="1">
    <citation type="journal article" date="2015" name="Genome Biol.">
        <title>Comparative genomics of Steinernema reveals deeply conserved gene regulatory networks.</title>
        <authorList>
            <person name="Dillman A.R."/>
            <person name="Macchietto M."/>
            <person name="Porter C.F."/>
            <person name="Rogers A."/>
            <person name="Williams B."/>
            <person name="Antoshechkin I."/>
            <person name="Lee M.M."/>
            <person name="Goodwin Z."/>
            <person name="Lu X."/>
            <person name="Lewis E.E."/>
            <person name="Goodrich-Blair H."/>
            <person name="Stock S.P."/>
            <person name="Adams B.J."/>
            <person name="Sternberg P.W."/>
            <person name="Mortazavi A."/>
        </authorList>
    </citation>
    <scope>NUCLEOTIDE SEQUENCE [LARGE SCALE GENOMIC DNA]</scope>
    <source>
        <strain evidence="5 6">ALL</strain>
    </source>
</reference>
<keyword evidence="6" id="KW-1185">Reference proteome</keyword>
<dbReference type="InterPro" id="IPR001534">
    <property type="entry name" value="Transthyretin-like"/>
</dbReference>
<keyword evidence="3" id="KW-0964">Secreted</keyword>
<evidence type="ECO:0000256" key="3">
    <source>
        <dbReference type="ARBA" id="ARBA00022525"/>
    </source>
</evidence>
<comment type="caution">
    <text evidence="5">The sequence shown here is derived from an EMBL/GenBank/DDBJ whole genome shotgun (WGS) entry which is preliminary data.</text>
</comment>
<comment type="similarity">
    <text evidence="2">Belongs to the nematode transthyretin-like family.</text>
</comment>
<sequence length="187" mass="20751">MMVINALSSLQKIAVSGTIQCGKQKVRTTVELREYDLFDPDDSLNITSAMNSFVVYGEESEIFSISPYLRVTYSCFYSHPSETDTCHSTDIDISKDMIGTLYDIGLIDLIKYPKKDVDYARVFSHTQRNAGATIVAIRAHSWACFLHASSSACGLRHMRTKFVQLVGRSVFSASPGELRSAFLSVLG</sequence>
<dbReference type="Proteomes" id="UP000298663">
    <property type="component" value="Unassembled WGS sequence"/>
</dbReference>
<keyword evidence="4" id="KW-0732">Signal</keyword>
<dbReference type="Pfam" id="PF01060">
    <property type="entry name" value="TTR-52"/>
    <property type="match status" value="1"/>
</dbReference>
<evidence type="ECO:0000313" key="6">
    <source>
        <dbReference type="Proteomes" id="UP000298663"/>
    </source>
</evidence>
<protein>
    <submittedName>
        <fullName evidence="5">Uncharacterized protein</fullName>
    </submittedName>
</protein>
<accession>A0A4V6A527</accession>
<evidence type="ECO:0000256" key="4">
    <source>
        <dbReference type="ARBA" id="ARBA00022729"/>
    </source>
</evidence>
<dbReference type="PANTHER" id="PTHR21700">
    <property type="entry name" value="TRANSTHYRETIN-LIKE FAMILY PROTEIN-RELATED"/>
    <property type="match status" value="1"/>
</dbReference>
<evidence type="ECO:0000256" key="2">
    <source>
        <dbReference type="ARBA" id="ARBA00010112"/>
    </source>
</evidence>
<dbReference type="InterPro" id="IPR038479">
    <property type="entry name" value="Transthyretin-like_sf"/>
</dbReference>
<evidence type="ECO:0000256" key="1">
    <source>
        <dbReference type="ARBA" id="ARBA00004613"/>
    </source>
</evidence>
<dbReference type="GO" id="GO:0005576">
    <property type="term" value="C:extracellular region"/>
    <property type="evidence" value="ECO:0007669"/>
    <property type="project" value="UniProtKB-SubCell"/>
</dbReference>
<dbReference type="AlphaFoldDB" id="A0A4V6A527"/>
<dbReference type="Gene3D" id="2.60.40.3330">
    <property type="match status" value="1"/>
</dbReference>
<proteinExistence type="inferred from homology"/>
<organism evidence="5 6">
    <name type="scientific">Steinernema carpocapsae</name>
    <name type="common">Entomopathogenic nematode</name>
    <dbReference type="NCBI Taxonomy" id="34508"/>
    <lineage>
        <taxon>Eukaryota</taxon>
        <taxon>Metazoa</taxon>
        <taxon>Ecdysozoa</taxon>
        <taxon>Nematoda</taxon>
        <taxon>Chromadorea</taxon>
        <taxon>Rhabditida</taxon>
        <taxon>Tylenchina</taxon>
        <taxon>Panagrolaimomorpha</taxon>
        <taxon>Strongyloidoidea</taxon>
        <taxon>Steinernematidae</taxon>
        <taxon>Steinernema</taxon>
    </lineage>
</organism>
<reference evidence="5 6" key="2">
    <citation type="journal article" date="2019" name="G3 (Bethesda)">
        <title>Hybrid Assembly of the Genome of the Entomopathogenic Nematode Steinernema carpocapsae Identifies the X-Chromosome.</title>
        <authorList>
            <person name="Serra L."/>
            <person name="Macchietto M."/>
            <person name="Macias-Munoz A."/>
            <person name="McGill C.J."/>
            <person name="Rodriguez I.M."/>
            <person name="Rodriguez B."/>
            <person name="Murad R."/>
            <person name="Mortazavi A."/>
        </authorList>
    </citation>
    <scope>NUCLEOTIDE SEQUENCE [LARGE SCALE GENOMIC DNA]</scope>
    <source>
        <strain evidence="5 6">ALL</strain>
    </source>
</reference>
<dbReference type="GO" id="GO:0009986">
    <property type="term" value="C:cell surface"/>
    <property type="evidence" value="ECO:0007669"/>
    <property type="project" value="InterPro"/>
</dbReference>
<dbReference type="EMBL" id="AZBU02000003">
    <property type="protein sequence ID" value="TKR89255.1"/>
    <property type="molecule type" value="Genomic_DNA"/>
</dbReference>